<keyword evidence="2" id="KW-1185">Reference proteome</keyword>
<reference evidence="2" key="1">
    <citation type="journal article" date="2022" name="Mol. Ecol. Resour.">
        <title>The genomes of chicory, endive, great burdock and yacon provide insights into Asteraceae palaeo-polyploidization history and plant inulin production.</title>
        <authorList>
            <person name="Fan W."/>
            <person name="Wang S."/>
            <person name="Wang H."/>
            <person name="Wang A."/>
            <person name="Jiang F."/>
            <person name="Liu H."/>
            <person name="Zhao H."/>
            <person name="Xu D."/>
            <person name="Zhang Y."/>
        </authorList>
    </citation>
    <scope>NUCLEOTIDE SEQUENCE [LARGE SCALE GENOMIC DNA]</scope>
    <source>
        <strain evidence="2">cv. Niubang</strain>
    </source>
</reference>
<proteinExistence type="predicted"/>
<evidence type="ECO:0000313" key="2">
    <source>
        <dbReference type="Proteomes" id="UP001055879"/>
    </source>
</evidence>
<protein>
    <submittedName>
        <fullName evidence="1">Uncharacterized protein</fullName>
    </submittedName>
</protein>
<comment type="caution">
    <text evidence="1">The sequence shown here is derived from an EMBL/GenBank/DDBJ whole genome shotgun (WGS) entry which is preliminary data.</text>
</comment>
<reference evidence="1 2" key="2">
    <citation type="journal article" date="2022" name="Mol. Ecol. Resour.">
        <title>The genomes of chicory, endive, great burdock and yacon provide insights into Asteraceae paleo-polyploidization history and plant inulin production.</title>
        <authorList>
            <person name="Fan W."/>
            <person name="Wang S."/>
            <person name="Wang H."/>
            <person name="Wang A."/>
            <person name="Jiang F."/>
            <person name="Liu H."/>
            <person name="Zhao H."/>
            <person name="Xu D."/>
            <person name="Zhang Y."/>
        </authorList>
    </citation>
    <scope>NUCLEOTIDE SEQUENCE [LARGE SCALE GENOMIC DNA]</scope>
    <source>
        <strain evidence="2">cv. Niubang</strain>
    </source>
</reference>
<sequence length="322" mass="34525">MVHEKFLLSLFLVTSLLSGTTIAKTEFLAAFCSSGQNYTKTSLFQTNLETALAIDTTEIDYGFYNFSGGRNSDRVDVIGLCRGDVNRGACRSCLDDSGENLRRRCPDQKEAIGWADECMIRYSNRSISHMNQTFPAIFMFNLKNASDPTLFNKVVRGLLDNLRAKAAAGGSKLKYATGHTNSTRSSEKIFGLVQCTPDLSPAQCTDCLNRAFQVLPQCCDGKIGGRVLGPSCNFRYETNRFYDQTTLPDAPAPAPAPQAATPPPRADAPPPSDGPITSPPVSSTSVGGLPPPPPPQGGGGNRNLVLFGLSTVMAALSAILIF</sequence>
<dbReference type="EMBL" id="CM042059">
    <property type="protein sequence ID" value="KAI3680580.1"/>
    <property type="molecule type" value="Genomic_DNA"/>
</dbReference>
<name>A0ACB8Y680_ARCLA</name>
<gene>
    <name evidence="1" type="ORF">L6452_35353</name>
</gene>
<dbReference type="Proteomes" id="UP001055879">
    <property type="component" value="Linkage Group LG13"/>
</dbReference>
<accession>A0ACB8Y680</accession>
<evidence type="ECO:0000313" key="1">
    <source>
        <dbReference type="EMBL" id="KAI3680580.1"/>
    </source>
</evidence>
<organism evidence="1 2">
    <name type="scientific">Arctium lappa</name>
    <name type="common">Greater burdock</name>
    <name type="synonym">Lappa major</name>
    <dbReference type="NCBI Taxonomy" id="4217"/>
    <lineage>
        <taxon>Eukaryota</taxon>
        <taxon>Viridiplantae</taxon>
        <taxon>Streptophyta</taxon>
        <taxon>Embryophyta</taxon>
        <taxon>Tracheophyta</taxon>
        <taxon>Spermatophyta</taxon>
        <taxon>Magnoliopsida</taxon>
        <taxon>eudicotyledons</taxon>
        <taxon>Gunneridae</taxon>
        <taxon>Pentapetalae</taxon>
        <taxon>asterids</taxon>
        <taxon>campanulids</taxon>
        <taxon>Asterales</taxon>
        <taxon>Asteraceae</taxon>
        <taxon>Carduoideae</taxon>
        <taxon>Cardueae</taxon>
        <taxon>Arctiinae</taxon>
        <taxon>Arctium</taxon>
    </lineage>
</organism>